<dbReference type="NCBIfam" id="TIGR00526">
    <property type="entry name" value="folB_dom"/>
    <property type="match status" value="1"/>
</dbReference>
<dbReference type="RefSeq" id="WP_126045005.1">
    <property type="nucleotide sequence ID" value="NZ_RXFM01000068.1"/>
</dbReference>
<dbReference type="InterPro" id="IPR006157">
    <property type="entry name" value="FolB_dom"/>
</dbReference>
<organism evidence="2 3">
    <name type="scientific">Candidatus Aquarickettsia rohweri</name>
    <dbReference type="NCBI Taxonomy" id="2602574"/>
    <lineage>
        <taxon>Bacteria</taxon>
        <taxon>Pseudomonadati</taxon>
        <taxon>Pseudomonadota</taxon>
        <taxon>Alphaproteobacteria</taxon>
        <taxon>Rickettsiales</taxon>
        <taxon>Candidatus Midichloriaceae</taxon>
        <taxon>Candidatus Aquarickettsia</taxon>
    </lineage>
</organism>
<reference evidence="3" key="1">
    <citation type="submission" date="2018-11" db="EMBL/GenBank/DDBJ databases">
        <title>Phylogenetic, genomic, and biogeographic characterization of a novel and ubiquitous marine invertebrate-associated Rickettsiales parasite, Candidatus Marinoinvertebrata rohwerii, gen. nov., sp. nov.</title>
        <authorList>
            <person name="Klinges J.G."/>
            <person name="Rosales S.M."/>
            <person name="Mcminds R."/>
            <person name="Shaver E.C."/>
            <person name="Shantz A."/>
            <person name="Peters E.C."/>
            <person name="Burkepile D.E."/>
            <person name="Silliman B.R."/>
            <person name="Vega Thurber R.L."/>
        </authorList>
    </citation>
    <scope>NUCLEOTIDE SEQUENCE [LARGE SCALE GENOMIC DNA]</scope>
    <source>
        <strain evidence="3">a_cerv_44</strain>
    </source>
</reference>
<proteinExistence type="predicted"/>
<dbReference type="GO" id="GO:0004150">
    <property type="term" value="F:dihydroneopterin aldolase activity"/>
    <property type="evidence" value="ECO:0007669"/>
    <property type="project" value="InterPro"/>
</dbReference>
<keyword evidence="3" id="KW-1185">Reference proteome</keyword>
<gene>
    <name evidence="2" type="ORF">EIC27_04940</name>
</gene>
<dbReference type="EMBL" id="RXFM01000068">
    <property type="protein sequence ID" value="RST64120.1"/>
    <property type="molecule type" value="Genomic_DNA"/>
</dbReference>
<dbReference type="OrthoDB" id="7161206at2"/>
<dbReference type="InterPro" id="IPR043133">
    <property type="entry name" value="GTP-CH-I_C/QueF"/>
</dbReference>
<comment type="caution">
    <text evidence="2">The sequence shown here is derived from an EMBL/GenBank/DDBJ whole genome shotgun (WGS) entry which is preliminary data.</text>
</comment>
<dbReference type="Gene3D" id="3.30.1130.10">
    <property type="match status" value="1"/>
</dbReference>
<evidence type="ECO:0000313" key="3">
    <source>
        <dbReference type="Proteomes" id="UP000279470"/>
    </source>
</evidence>
<evidence type="ECO:0000313" key="2">
    <source>
        <dbReference type="EMBL" id="RST64120.1"/>
    </source>
</evidence>
<dbReference type="Proteomes" id="UP000279470">
    <property type="component" value="Unassembled WGS sequence"/>
</dbReference>
<dbReference type="SMART" id="SM00905">
    <property type="entry name" value="FolB"/>
    <property type="match status" value="1"/>
</dbReference>
<sequence>MQKLKTKIIISKYELEVFIGISQEERTHKQKIILIIEIFFTEVPQAINSDNIKDTICYYNLCNKLKQFNNKVYCTIEFLAQQIFELLNNIIYPNSLRLEVKKFPMIENLKGYISFVIENCDK</sequence>
<name>A0A3R9Z549_9RICK</name>
<dbReference type="SUPFAM" id="SSF55620">
    <property type="entry name" value="Tetrahydrobiopterin biosynthesis enzymes-like"/>
    <property type="match status" value="1"/>
</dbReference>
<dbReference type="Pfam" id="PF02152">
    <property type="entry name" value="FolB"/>
    <property type="match status" value="1"/>
</dbReference>
<accession>A0A3R9Z549</accession>
<protein>
    <submittedName>
        <fullName evidence="2">Dihydroneopterin aldolase</fullName>
    </submittedName>
</protein>
<evidence type="ECO:0000259" key="1">
    <source>
        <dbReference type="SMART" id="SM00905"/>
    </source>
</evidence>
<dbReference type="AlphaFoldDB" id="A0A3R9Z549"/>
<dbReference type="GO" id="GO:0006760">
    <property type="term" value="P:folic acid-containing compound metabolic process"/>
    <property type="evidence" value="ECO:0007669"/>
    <property type="project" value="InterPro"/>
</dbReference>
<feature type="domain" description="Dihydroneopterin aldolase/epimerase" evidence="1">
    <location>
        <begin position="8"/>
        <end position="119"/>
    </location>
</feature>